<keyword evidence="1" id="KW-0732">Signal</keyword>
<sequence length="314" mass="36240">MKTTKLFLMMSMVALFFTSCYTETVIVEDTIVDPVPQVTLAHLLSDYELWYVDVNKSNSNGEIPFMQIAFTLSFENGTLYANNNLVGIGDQGYGLGIDVGYYHTSGFDLNITHDLDGFNRFEVTQLAYNKLELYNRTTGVYFTLIGAQRDTFDYNALFYDNIHYFVQEYVTWEKTFTSQQGAINEFDNENFVAFLPGGGDGNFQSSQDNNGTNPNNIYYDYTGIYNVDDVNNNRYLKFLTLDYDFLGNEYFEMSVIDDRTISLYHPNSRTTYEFTGRGYIQFKNQDGFEKGEERGKLRLSKEQIEKQMVKISTL</sequence>
<dbReference type="AlphaFoldDB" id="A0A5J4FVD2"/>
<reference evidence="2 3" key="1">
    <citation type="submission" date="2019-08" db="EMBL/GenBank/DDBJ databases">
        <title>Ulvibacter marinistellae sp. nov., isolated from a starfish, Patiria pectinifera.</title>
        <authorList>
            <person name="Kawano K."/>
            <person name="Ushijima N."/>
            <person name="Kihara M."/>
            <person name="Itoh H."/>
        </authorList>
    </citation>
    <scope>NUCLEOTIDE SEQUENCE [LARGE SCALE GENOMIC DNA]</scope>
    <source>
        <strain evidence="2 3">KK4</strain>
    </source>
</reference>
<accession>A0A5J4FVD2</accession>
<gene>
    <name evidence="2" type="ORF">ULMS_05300</name>
</gene>
<comment type="caution">
    <text evidence="2">The sequence shown here is derived from an EMBL/GenBank/DDBJ whole genome shotgun (WGS) entry which is preliminary data.</text>
</comment>
<evidence type="ECO:0008006" key="4">
    <source>
        <dbReference type="Google" id="ProtNLM"/>
    </source>
</evidence>
<proteinExistence type="predicted"/>
<evidence type="ECO:0000313" key="3">
    <source>
        <dbReference type="Proteomes" id="UP000326994"/>
    </source>
</evidence>
<feature type="chain" id="PRO_5023940501" description="Nicotinic acid mononucleotide adenyltransferase" evidence="1">
    <location>
        <begin position="23"/>
        <end position="314"/>
    </location>
</feature>
<dbReference type="EMBL" id="BKCF01000001">
    <property type="protein sequence ID" value="GEQ85022.1"/>
    <property type="molecule type" value="Genomic_DNA"/>
</dbReference>
<dbReference type="Proteomes" id="UP000326994">
    <property type="component" value="Unassembled WGS sequence"/>
</dbReference>
<dbReference type="PROSITE" id="PS51257">
    <property type="entry name" value="PROKAR_LIPOPROTEIN"/>
    <property type="match status" value="1"/>
</dbReference>
<evidence type="ECO:0000313" key="2">
    <source>
        <dbReference type="EMBL" id="GEQ85022.1"/>
    </source>
</evidence>
<name>A0A5J4FVD2_9FLAO</name>
<feature type="signal peptide" evidence="1">
    <location>
        <begin position="1"/>
        <end position="22"/>
    </location>
</feature>
<dbReference type="OrthoDB" id="1150486at2"/>
<evidence type="ECO:0000256" key="1">
    <source>
        <dbReference type="SAM" id="SignalP"/>
    </source>
</evidence>
<dbReference type="RefSeq" id="WP_151892958.1">
    <property type="nucleotide sequence ID" value="NZ_BKCF01000001.1"/>
</dbReference>
<keyword evidence="3" id="KW-1185">Reference proteome</keyword>
<organism evidence="2 3">
    <name type="scientific">Patiriisocius marinistellae</name>
    <dbReference type="NCBI Taxonomy" id="2494560"/>
    <lineage>
        <taxon>Bacteria</taxon>
        <taxon>Pseudomonadati</taxon>
        <taxon>Bacteroidota</taxon>
        <taxon>Flavobacteriia</taxon>
        <taxon>Flavobacteriales</taxon>
        <taxon>Flavobacteriaceae</taxon>
        <taxon>Patiriisocius</taxon>
    </lineage>
</organism>
<protein>
    <recommendedName>
        <fullName evidence="4">Nicotinic acid mononucleotide adenyltransferase</fullName>
    </recommendedName>
</protein>